<dbReference type="Proteomes" id="UP000323930">
    <property type="component" value="Unassembled WGS sequence"/>
</dbReference>
<keyword evidence="3" id="KW-1185">Reference proteome</keyword>
<keyword evidence="1" id="KW-0812">Transmembrane</keyword>
<feature type="transmembrane region" description="Helical" evidence="1">
    <location>
        <begin position="132"/>
        <end position="156"/>
    </location>
</feature>
<proteinExistence type="predicted"/>
<dbReference type="AlphaFoldDB" id="A0A5D0HKD5"/>
<sequence length="574" mass="66871">MSITELLISFSIIMMMLSFVSERLSNLIKLYYQDKTIFIPYPHKTKDNQWKCGLKAKLRILANKQPTIQSEKQREYRVLVINILVGIIIAVFSNANFFQLVKSISSFKGKQKENLDIILGWKINQFDSDLKYGLLIGGIYLMFLLWSISLILFNQLVETRDKLDNKTLKWPLIYISLISIFEYLYIISCDCMTTKQEAIASAIFEHTVGFIITGLFLSLGSKFWHDLLDLLFKFKNVQQRLNQKSTYTDYDSPKKILSLATTSEYEVVDRLMDKYYEKIRRIKGVVSVGKNTYLDENTGLFRKIIEVEFTIQTAQEELYKLTNTGSITIDYNTFYLKDYLRPLYTSKLVALIEENNVAATSNWIEDIKHEEPVCYAYNVKNKSNLGSFRIFKEGDGSLYAESNFHVFASKNDLEQANKYGQSYNVKDKFVKLKIGDNDEEDAIITEFSFGEGNGTLKDYCKAKLSSNDDSILKKYNEHVDRDWLLKNEKDKMKMFGATTKGIFFWEEKLLTHCSVEYSSFKKEFWLYKIKTRADHIDFGDSGSILYYYDDENRLKKGMVVAKSDTYAYMFDINN</sequence>
<dbReference type="OrthoDB" id="1326017at2"/>
<keyword evidence="1" id="KW-1133">Transmembrane helix</keyword>
<feature type="transmembrane region" description="Helical" evidence="1">
    <location>
        <begin position="198"/>
        <end position="219"/>
    </location>
</feature>
<evidence type="ECO:0000256" key="1">
    <source>
        <dbReference type="SAM" id="Phobius"/>
    </source>
</evidence>
<feature type="transmembrane region" description="Helical" evidence="1">
    <location>
        <begin position="78"/>
        <end position="98"/>
    </location>
</feature>
<feature type="transmembrane region" description="Helical" evidence="1">
    <location>
        <begin position="168"/>
        <end position="186"/>
    </location>
</feature>
<keyword evidence="1" id="KW-0472">Membrane</keyword>
<accession>A0A5D0HKD5</accession>
<evidence type="ECO:0000313" key="2">
    <source>
        <dbReference type="EMBL" id="TYA71758.1"/>
    </source>
</evidence>
<protein>
    <submittedName>
        <fullName evidence="2">Uncharacterized protein</fullName>
    </submittedName>
</protein>
<reference evidence="2 3" key="1">
    <citation type="submission" date="2019-08" db="EMBL/GenBank/DDBJ databases">
        <title>Seonamhaeicola sediminis sp. nov., isolated from marine sediment.</title>
        <authorList>
            <person name="Cao W.R."/>
        </authorList>
    </citation>
    <scope>NUCLEOTIDE SEQUENCE [LARGE SCALE GENOMIC DNA]</scope>
    <source>
        <strain evidence="2 3">B011</strain>
    </source>
</reference>
<name>A0A5D0HKD5_9FLAO</name>
<comment type="caution">
    <text evidence="2">The sequence shown here is derived from an EMBL/GenBank/DDBJ whole genome shotgun (WGS) entry which is preliminary data.</text>
</comment>
<gene>
    <name evidence="2" type="ORF">FUA24_19590</name>
</gene>
<feature type="transmembrane region" description="Helical" evidence="1">
    <location>
        <begin position="6"/>
        <end position="25"/>
    </location>
</feature>
<dbReference type="RefSeq" id="WP_148544744.1">
    <property type="nucleotide sequence ID" value="NZ_VSDQ01000718.1"/>
</dbReference>
<dbReference type="EMBL" id="VSDQ01000718">
    <property type="protein sequence ID" value="TYA71758.1"/>
    <property type="molecule type" value="Genomic_DNA"/>
</dbReference>
<organism evidence="2 3">
    <name type="scientific">Seonamhaeicola marinus</name>
    <dbReference type="NCBI Taxonomy" id="1912246"/>
    <lineage>
        <taxon>Bacteria</taxon>
        <taxon>Pseudomonadati</taxon>
        <taxon>Bacteroidota</taxon>
        <taxon>Flavobacteriia</taxon>
        <taxon>Flavobacteriales</taxon>
        <taxon>Flavobacteriaceae</taxon>
    </lineage>
</organism>
<evidence type="ECO:0000313" key="3">
    <source>
        <dbReference type="Proteomes" id="UP000323930"/>
    </source>
</evidence>